<protein>
    <recommendedName>
        <fullName evidence="4">SH3 domain-containing protein</fullName>
    </recommendedName>
</protein>
<dbReference type="InterPro" id="IPR039687">
    <property type="entry name" value="NPHP1"/>
</dbReference>
<evidence type="ECO:0000259" key="4">
    <source>
        <dbReference type="PROSITE" id="PS50002"/>
    </source>
</evidence>
<feature type="region of interest" description="Disordered" evidence="3">
    <location>
        <begin position="72"/>
        <end position="177"/>
    </location>
</feature>
<feature type="region of interest" description="Disordered" evidence="3">
    <location>
        <begin position="1"/>
        <end position="20"/>
    </location>
</feature>
<dbReference type="PRINTS" id="PR00452">
    <property type="entry name" value="SH3DOMAIN"/>
</dbReference>
<reference evidence="5 6" key="1">
    <citation type="submission" date="2022-05" db="EMBL/GenBank/DDBJ databases">
        <authorList>
            <consortium name="Genoscope - CEA"/>
            <person name="William W."/>
        </authorList>
    </citation>
    <scope>NUCLEOTIDE SEQUENCE [LARGE SCALE GENOMIC DNA]</scope>
</reference>
<dbReference type="PROSITE" id="PS50002">
    <property type="entry name" value="SH3"/>
    <property type="match status" value="1"/>
</dbReference>
<dbReference type="Proteomes" id="UP001159428">
    <property type="component" value="Unassembled WGS sequence"/>
</dbReference>
<dbReference type="GO" id="GO:0005929">
    <property type="term" value="C:cilium"/>
    <property type="evidence" value="ECO:0007669"/>
    <property type="project" value="TreeGrafter"/>
</dbReference>
<evidence type="ECO:0000313" key="5">
    <source>
        <dbReference type="EMBL" id="CAH3139059.1"/>
    </source>
</evidence>
<accession>A0AAU9X6U1</accession>
<feature type="domain" description="SH3" evidence="4">
    <location>
        <begin position="175"/>
        <end position="235"/>
    </location>
</feature>
<dbReference type="SMART" id="SM00326">
    <property type="entry name" value="SH3"/>
    <property type="match status" value="1"/>
</dbReference>
<dbReference type="InterPro" id="IPR036028">
    <property type="entry name" value="SH3-like_dom_sf"/>
</dbReference>
<dbReference type="Pfam" id="PF00018">
    <property type="entry name" value="SH3_1"/>
    <property type="match status" value="1"/>
</dbReference>
<dbReference type="Gene3D" id="2.30.30.40">
    <property type="entry name" value="SH3 Domains"/>
    <property type="match status" value="1"/>
</dbReference>
<proteinExistence type="predicted"/>
<dbReference type="PANTHER" id="PTHR15176">
    <property type="entry name" value="NEPHROCYSTIN"/>
    <property type="match status" value="1"/>
</dbReference>
<feature type="compositionally biased region" description="Acidic residues" evidence="3">
    <location>
        <begin position="138"/>
        <end position="170"/>
    </location>
</feature>
<keyword evidence="6" id="KW-1185">Reference proteome</keyword>
<dbReference type="GO" id="GO:0005737">
    <property type="term" value="C:cytoplasm"/>
    <property type="evidence" value="ECO:0007669"/>
    <property type="project" value="TreeGrafter"/>
</dbReference>
<dbReference type="InterPro" id="IPR001452">
    <property type="entry name" value="SH3_domain"/>
</dbReference>
<dbReference type="EMBL" id="CALNXJ010000032">
    <property type="protein sequence ID" value="CAH3139059.1"/>
    <property type="molecule type" value="Genomic_DNA"/>
</dbReference>
<dbReference type="CDD" id="cd11770">
    <property type="entry name" value="SH3_Nephrocystin"/>
    <property type="match status" value="1"/>
</dbReference>
<evidence type="ECO:0000313" key="6">
    <source>
        <dbReference type="Proteomes" id="UP001159428"/>
    </source>
</evidence>
<dbReference type="InterPro" id="IPR030642">
    <property type="entry name" value="NPHP1_SH3"/>
</dbReference>
<evidence type="ECO:0000256" key="2">
    <source>
        <dbReference type="PROSITE-ProRule" id="PRU00192"/>
    </source>
</evidence>
<feature type="compositionally biased region" description="Basic and acidic residues" evidence="3">
    <location>
        <begin position="85"/>
        <end position="106"/>
    </location>
</feature>
<feature type="compositionally biased region" description="Basic and acidic residues" evidence="3">
    <location>
        <begin position="243"/>
        <end position="263"/>
    </location>
</feature>
<dbReference type="AlphaFoldDB" id="A0AAU9X6U1"/>
<organism evidence="5 6">
    <name type="scientific">Pocillopora meandrina</name>
    <dbReference type="NCBI Taxonomy" id="46732"/>
    <lineage>
        <taxon>Eukaryota</taxon>
        <taxon>Metazoa</taxon>
        <taxon>Cnidaria</taxon>
        <taxon>Anthozoa</taxon>
        <taxon>Hexacorallia</taxon>
        <taxon>Scleractinia</taxon>
        <taxon>Astrocoeniina</taxon>
        <taxon>Pocilloporidae</taxon>
        <taxon>Pocillopora</taxon>
    </lineage>
</organism>
<comment type="caution">
    <text evidence="5">The sequence shown here is derived from an EMBL/GenBank/DDBJ whole genome shotgun (WGS) entry which is preliminary data.</text>
</comment>
<evidence type="ECO:0000256" key="3">
    <source>
        <dbReference type="SAM" id="MobiDB-lite"/>
    </source>
</evidence>
<dbReference type="GO" id="GO:0090251">
    <property type="term" value="P:protein localization involved in establishment of planar polarity"/>
    <property type="evidence" value="ECO:0007669"/>
    <property type="project" value="TreeGrafter"/>
</dbReference>
<dbReference type="PANTHER" id="PTHR15176:SF1">
    <property type="entry name" value="NEPHROCYSTIN-1"/>
    <property type="match status" value="1"/>
</dbReference>
<dbReference type="SUPFAM" id="SSF50044">
    <property type="entry name" value="SH3-domain"/>
    <property type="match status" value="1"/>
</dbReference>
<name>A0AAU9X6U1_9CNID</name>
<keyword evidence="1 2" id="KW-0728">SH3 domain</keyword>
<gene>
    <name evidence="5" type="ORF">PMEA_00018334</name>
</gene>
<sequence length="694" mass="79147">MSRNKAKKSSKTGGFGSVQKRVNSISRRVDDFYDRLDVSSSITAPERKDNYDNCVKLKDEIEQLSNELFSLSKADNEGSSQDFNLQKRKEQQKLEHLKSKLDRISEQLEPDEIEEDYFRKMQEGDVGASNSDLLTDKADDDDTRMPDSEDDDEGEEGEDEDEDDESEEDTSSNIVMVRKVEALSDFTGEQDGDLSFKKGEILTVIKTSEDGWWEAENTAGKQGVVPKTLLKIIEENEETSPVKQRDEQSAEIKKESADKVPELSTRKSGLDLWKSLAKSSTQQTSATDVLKAMGAMPSGFRSTTLGKLAKEEIWQTSSWVMPKLSQSNVAFRDITWDPVNKQLRPRTAKTNRVLQVCSARMIPSIGSGVEVISRHVRIVIWDNSKKQPLSNVHSVRATTTEKDPASWNFNPKCSTSVYDSEILARINSNDDSQVILFELNILYRRTSTGEKGEVACGWCAIKLFEENGAPVPNKTYEIHLNGGTPFDIGVDLDPSVSLKASTSRFQQVVRTNRQPRLTVKLVSFPSQRRDIYDMLPDTLLTCHTYAQFISLYRQLLTEIIMYELRDSQDAGFVMDPVISTFPKILYTHDVMDALKRCWDEKSKRALKRSQRRDEAHMRRFFREVYMDSVFPILNSTELPPYIWGNDEREKDRLQWIIGHCDKRTAVESLLSPNRLYKPFNVDRFTLDMSKLTAT</sequence>
<feature type="region of interest" description="Disordered" evidence="3">
    <location>
        <begin position="236"/>
        <end position="263"/>
    </location>
</feature>
<feature type="compositionally biased region" description="Basic residues" evidence="3">
    <location>
        <begin position="1"/>
        <end position="10"/>
    </location>
</feature>
<evidence type="ECO:0000256" key="1">
    <source>
        <dbReference type="ARBA" id="ARBA00022443"/>
    </source>
</evidence>